<protein>
    <submittedName>
        <fullName evidence="1">14272_t:CDS:1</fullName>
    </submittedName>
</protein>
<evidence type="ECO:0000313" key="1">
    <source>
        <dbReference type="EMBL" id="CAG8499587.1"/>
    </source>
</evidence>
<organism evidence="1 2">
    <name type="scientific">Racocetra fulgida</name>
    <dbReference type="NCBI Taxonomy" id="60492"/>
    <lineage>
        <taxon>Eukaryota</taxon>
        <taxon>Fungi</taxon>
        <taxon>Fungi incertae sedis</taxon>
        <taxon>Mucoromycota</taxon>
        <taxon>Glomeromycotina</taxon>
        <taxon>Glomeromycetes</taxon>
        <taxon>Diversisporales</taxon>
        <taxon>Gigasporaceae</taxon>
        <taxon>Racocetra</taxon>
    </lineage>
</organism>
<accession>A0A9N8ZLB6</accession>
<dbReference type="EMBL" id="CAJVPZ010001771">
    <property type="protein sequence ID" value="CAG8499587.1"/>
    <property type="molecule type" value="Genomic_DNA"/>
</dbReference>
<dbReference type="Proteomes" id="UP000789396">
    <property type="component" value="Unassembled WGS sequence"/>
</dbReference>
<reference evidence="1" key="1">
    <citation type="submission" date="2021-06" db="EMBL/GenBank/DDBJ databases">
        <authorList>
            <person name="Kallberg Y."/>
            <person name="Tangrot J."/>
            <person name="Rosling A."/>
        </authorList>
    </citation>
    <scope>NUCLEOTIDE SEQUENCE</scope>
    <source>
        <strain evidence="1">IN212</strain>
    </source>
</reference>
<name>A0A9N8ZLB6_9GLOM</name>
<evidence type="ECO:0000313" key="2">
    <source>
        <dbReference type="Proteomes" id="UP000789396"/>
    </source>
</evidence>
<dbReference type="AlphaFoldDB" id="A0A9N8ZLB6"/>
<proteinExistence type="predicted"/>
<keyword evidence="2" id="KW-1185">Reference proteome</keyword>
<gene>
    <name evidence="1" type="ORF">RFULGI_LOCUS2371</name>
</gene>
<comment type="caution">
    <text evidence="1">The sequence shown here is derived from an EMBL/GenBank/DDBJ whole genome shotgun (WGS) entry which is preliminary data.</text>
</comment>
<sequence>MSLFVLQMTTGIRPFYGQVEIYLRFNGVYLTAKDLLDINFSIIEKTLKIKDF</sequence>